<dbReference type="PANTHER" id="PTHR15822">
    <property type="entry name" value="TRAF AND TNF RECEPTOR-ASSOCIATED PROTEIN"/>
    <property type="match status" value="1"/>
</dbReference>
<evidence type="ECO:0000256" key="8">
    <source>
        <dbReference type="ARBA" id="ARBA00022842"/>
    </source>
</evidence>
<comment type="cofactor">
    <cofactor evidence="2">
        <name>Mg(2+)</name>
        <dbReference type="ChEBI" id="CHEBI:18420"/>
    </cofactor>
</comment>
<protein>
    <recommendedName>
        <fullName evidence="11">Endonuclease/exonuclease/phosphatase domain-containing protein</fullName>
    </recommendedName>
</protein>
<feature type="domain" description="Endonuclease/exonuclease/phosphatase" evidence="11">
    <location>
        <begin position="44"/>
        <end position="302"/>
    </location>
</feature>
<comment type="caution">
    <text evidence="12">The sequence shown here is derived from an EMBL/GenBank/DDBJ whole genome shotgun (WGS) entry which is preliminary data.</text>
</comment>
<dbReference type="SUPFAM" id="SSF56219">
    <property type="entry name" value="DNase I-like"/>
    <property type="match status" value="1"/>
</dbReference>
<keyword evidence="7" id="KW-0378">Hydrolase</keyword>
<dbReference type="InterPro" id="IPR051547">
    <property type="entry name" value="TDP2-like"/>
</dbReference>
<keyword evidence="9" id="KW-0234">DNA repair</keyword>
<dbReference type="InterPro" id="IPR036691">
    <property type="entry name" value="Endo/exonu/phosph_ase_sf"/>
</dbReference>
<dbReference type="GO" id="GO:0005737">
    <property type="term" value="C:cytoplasm"/>
    <property type="evidence" value="ECO:0007669"/>
    <property type="project" value="TreeGrafter"/>
</dbReference>
<dbReference type="GO" id="GO:0070260">
    <property type="term" value="F:5'-tyrosyl-DNA phosphodiesterase activity"/>
    <property type="evidence" value="ECO:0007669"/>
    <property type="project" value="TreeGrafter"/>
</dbReference>
<dbReference type="GO" id="GO:0046872">
    <property type="term" value="F:metal ion binding"/>
    <property type="evidence" value="ECO:0007669"/>
    <property type="project" value="UniProtKB-KW"/>
</dbReference>
<proteinExistence type="predicted"/>
<dbReference type="OrthoDB" id="9975959at2759"/>
<dbReference type="InterPro" id="IPR005135">
    <property type="entry name" value="Endo/exonuclease/phosphatase"/>
</dbReference>
<reference evidence="12 13" key="1">
    <citation type="submission" date="2019-02" db="EMBL/GenBank/DDBJ databases">
        <title>Genome sequencing of the rare red list fungi Antrodiella citrinella (Flaviporus citrinellus).</title>
        <authorList>
            <person name="Buettner E."/>
            <person name="Kellner H."/>
        </authorList>
    </citation>
    <scope>NUCLEOTIDE SEQUENCE [LARGE SCALE GENOMIC DNA]</scope>
    <source>
        <strain evidence="12 13">DSM 108506</strain>
    </source>
</reference>
<name>A0A4S4N474_9APHY</name>
<evidence type="ECO:0000256" key="9">
    <source>
        <dbReference type="ARBA" id="ARBA00023204"/>
    </source>
</evidence>
<evidence type="ECO:0000256" key="2">
    <source>
        <dbReference type="ARBA" id="ARBA00001946"/>
    </source>
</evidence>
<dbReference type="EMBL" id="SGPM01000009">
    <property type="protein sequence ID" value="THH33175.1"/>
    <property type="molecule type" value="Genomic_DNA"/>
</dbReference>
<evidence type="ECO:0000313" key="12">
    <source>
        <dbReference type="EMBL" id="THH33175.1"/>
    </source>
</evidence>
<evidence type="ECO:0000313" key="13">
    <source>
        <dbReference type="Proteomes" id="UP000308730"/>
    </source>
</evidence>
<evidence type="ECO:0000256" key="7">
    <source>
        <dbReference type="ARBA" id="ARBA00022801"/>
    </source>
</evidence>
<comment type="subcellular location">
    <subcellularLocation>
        <location evidence="3">Nucleus</location>
        <location evidence="3">PML body</location>
    </subcellularLocation>
</comment>
<dbReference type="AlphaFoldDB" id="A0A4S4N474"/>
<keyword evidence="4" id="KW-0540">Nuclease</keyword>
<keyword evidence="10" id="KW-0539">Nucleus</keyword>
<sequence>MQDYITRHVVKSFGRKVQRWRDFIDDGQNYADPKFYPSSFQIFTWNVNFNELHAVERLHTILKYIARKIPKRKDGVKPVPCCILLQEVAREVFPALLEHAWVRAHFQMIPTTPNEWPVGAAYGVVTLVARSLWVHQAQSLVFGTSCMVRSALFVDIRMNIESLRVNGDRVQTSGAEPDPEVVILRLANTHLESLPGGAAARVVQLNATAALLREVDCGVVCGDMNAIGYSDINLHVYAGLKDAWKRAEGPAGYTWGYQPVCQFPVGRLDKILYTPSDTLEVEELKRVGVGLKTPEGYWASDHFGLRTVVRVV</sequence>
<accession>A0A4S4N474</accession>
<comment type="cofactor">
    <cofactor evidence="1">
        <name>Mn(2+)</name>
        <dbReference type="ChEBI" id="CHEBI:29035"/>
    </cofactor>
</comment>
<keyword evidence="13" id="KW-1185">Reference proteome</keyword>
<organism evidence="12 13">
    <name type="scientific">Antrodiella citrinella</name>
    <dbReference type="NCBI Taxonomy" id="2447956"/>
    <lineage>
        <taxon>Eukaryota</taxon>
        <taxon>Fungi</taxon>
        <taxon>Dikarya</taxon>
        <taxon>Basidiomycota</taxon>
        <taxon>Agaricomycotina</taxon>
        <taxon>Agaricomycetes</taxon>
        <taxon>Polyporales</taxon>
        <taxon>Steccherinaceae</taxon>
        <taxon>Antrodiella</taxon>
    </lineage>
</organism>
<gene>
    <name evidence="12" type="ORF">EUX98_g971</name>
</gene>
<evidence type="ECO:0000256" key="6">
    <source>
        <dbReference type="ARBA" id="ARBA00022763"/>
    </source>
</evidence>
<keyword evidence="6" id="KW-0227">DNA damage</keyword>
<dbReference type="Pfam" id="PF03372">
    <property type="entry name" value="Exo_endo_phos"/>
    <property type="match status" value="1"/>
</dbReference>
<dbReference type="GO" id="GO:0003697">
    <property type="term" value="F:single-stranded DNA binding"/>
    <property type="evidence" value="ECO:0007669"/>
    <property type="project" value="TreeGrafter"/>
</dbReference>
<evidence type="ECO:0000256" key="10">
    <source>
        <dbReference type="ARBA" id="ARBA00023242"/>
    </source>
</evidence>
<dbReference type="GO" id="GO:0006302">
    <property type="term" value="P:double-strand break repair"/>
    <property type="evidence" value="ECO:0007669"/>
    <property type="project" value="TreeGrafter"/>
</dbReference>
<evidence type="ECO:0000256" key="3">
    <source>
        <dbReference type="ARBA" id="ARBA00004322"/>
    </source>
</evidence>
<dbReference type="Gene3D" id="3.60.10.10">
    <property type="entry name" value="Endonuclease/exonuclease/phosphatase"/>
    <property type="match status" value="1"/>
</dbReference>
<evidence type="ECO:0000256" key="1">
    <source>
        <dbReference type="ARBA" id="ARBA00001936"/>
    </source>
</evidence>
<keyword evidence="8" id="KW-0460">Magnesium</keyword>
<keyword evidence="5" id="KW-0479">Metal-binding</keyword>
<evidence type="ECO:0000256" key="5">
    <source>
        <dbReference type="ARBA" id="ARBA00022723"/>
    </source>
</evidence>
<evidence type="ECO:0000259" key="11">
    <source>
        <dbReference type="Pfam" id="PF03372"/>
    </source>
</evidence>
<dbReference type="GO" id="GO:0004518">
    <property type="term" value="F:nuclease activity"/>
    <property type="evidence" value="ECO:0007669"/>
    <property type="project" value="UniProtKB-KW"/>
</dbReference>
<evidence type="ECO:0000256" key="4">
    <source>
        <dbReference type="ARBA" id="ARBA00022722"/>
    </source>
</evidence>
<dbReference type="PANTHER" id="PTHR15822:SF4">
    <property type="entry name" value="TYROSYL-DNA PHOSPHODIESTERASE 2"/>
    <property type="match status" value="1"/>
</dbReference>
<dbReference type="Proteomes" id="UP000308730">
    <property type="component" value="Unassembled WGS sequence"/>
</dbReference>